<feature type="region of interest" description="Disordered" evidence="1">
    <location>
        <begin position="1"/>
        <end position="25"/>
    </location>
</feature>
<dbReference type="PANTHER" id="PTHR44329:SF260">
    <property type="entry name" value="PROTEIN KINASE DOMAIN-CONTAINING PROTEIN"/>
    <property type="match status" value="1"/>
</dbReference>
<feature type="non-terminal residue" evidence="3">
    <location>
        <position position="1"/>
    </location>
</feature>
<dbReference type="PANTHER" id="PTHR44329">
    <property type="entry name" value="SERINE/THREONINE-PROTEIN KINASE TNNI3K-RELATED"/>
    <property type="match status" value="1"/>
</dbReference>
<feature type="compositionally biased region" description="Basic residues" evidence="1">
    <location>
        <begin position="101"/>
        <end position="111"/>
    </location>
</feature>
<evidence type="ECO:0000313" key="3">
    <source>
        <dbReference type="EMBL" id="EJK46309.1"/>
    </source>
</evidence>
<dbReference type="Proteomes" id="UP000266841">
    <property type="component" value="Unassembled WGS sequence"/>
</dbReference>
<feature type="region of interest" description="Disordered" evidence="1">
    <location>
        <begin position="42"/>
        <end position="62"/>
    </location>
</feature>
<dbReference type="AlphaFoldDB" id="K0R401"/>
<name>K0R401_THAOC</name>
<evidence type="ECO:0000313" key="4">
    <source>
        <dbReference type="Proteomes" id="UP000266841"/>
    </source>
</evidence>
<feature type="domain" description="Protein kinase" evidence="2">
    <location>
        <begin position="272"/>
        <end position="592"/>
    </location>
</feature>
<dbReference type="SUPFAM" id="SSF56112">
    <property type="entry name" value="Protein kinase-like (PK-like)"/>
    <property type="match status" value="1"/>
</dbReference>
<evidence type="ECO:0000259" key="2">
    <source>
        <dbReference type="PROSITE" id="PS50011"/>
    </source>
</evidence>
<keyword evidence="4" id="KW-1185">Reference proteome</keyword>
<reference evidence="3 4" key="1">
    <citation type="journal article" date="2012" name="Genome Biol.">
        <title>Genome and low-iron response of an oceanic diatom adapted to chronic iron limitation.</title>
        <authorList>
            <person name="Lommer M."/>
            <person name="Specht M."/>
            <person name="Roy A.S."/>
            <person name="Kraemer L."/>
            <person name="Andreson R."/>
            <person name="Gutowska M.A."/>
            <person name="Wolf J."/>
            <person name="Bergner S.V."/>
            <person name="Schilhabel M.B."/>
            <person name="Klostermeier U.C."/>
            <person name="Beiko R.G."/>
            <person name="Rosenstiel P."/>
            <person name="Hippler M."/>
            <person name="Laroche J."/>
        </authorList>
    </citation>
    <scope>NUCLEOTIDE SEQUENCE [LARGE SCALE GENOMIC DNA]</scope>
    <source>
        <strain evidence="3 4">CCMP1005</strain>
    </source>
</reference>
<dbReference type="GO" id="GO:0004674">
    <property type="term" value="F:protein serine/threonine kinase activity"/>
    <property type="evidence" value="ECO:0007669"/>
    <property type="project" value="TreeGrafter"/>
</dbReference>
<dbReference type="EMBL" id="AGNL01047829">
    <property type="protein sequence ID" value="EJK46309.1"/>
    <property type="molecule type" value="Genomic_DNA"/>
</dbReference>
<organism evidence="3 4">
    <name type="scientific">Thalassiosira oceanica</name>
    <name type="common">Marine diatom</name>
    <dbReference type="NCBI Taxonomy" id="159749"/>
    <lineage>
        <taxon>Eukaryota</taxon>
        <taxon>Sar</taxon>
        <taxon>Stramenopiles</taxon>
        <taxon>Ochrophyta</taxon>
        <taxon>Bacillariophyta</taxon>
        <taxon>Coscinodiscophyceae</taxon>
        <taxon>Thalassiosirophycidae</taxon>
        <taxon>Thalassiosirales</taxon>
        <taxon>Thalassiosiraceae</taxon>
        <taxon>Thalassiosira</taxon>
    </lineage>
</organism>
<accession>K0R401</accession>
<sequence>ETVRVKAKPARHRRKSVSDRMSGGLRSSSFDLLATFASAETVPNSSMGCDSPGEDSSIKTGGAMSPVEAARLMSAEFSREGRPGCSPAKKEEGGTVETVRVKAKPARHRRKSVSDRMSGGLRSSSFDLLATFASAETVPNSSMGCDSPGEDSSIKTGGAMSPVEAARVVSAEFLNGTSDAETRGPVVVDGIHSLPSLIDESCGKSLRGSFATNTPETHATVVTESSSFGDESLALEVGRSAESYLEECFVAEVSVMNRDTFNTVPQLSRQDFTITRHLGQGSFSDVFEVLADDTPRSKPQTATRRARNRRASLSSLASSVTAAMLSRPTMAGKNQKKLAMKCLSPQIRSDSEQFTVGAEDLVHETALLASLDHPSIIKLHARASGSLRDSFVLNDGYFILLDRLTGTLTDRLQEWRRVPERLTGFGRDELNIARSIADAVTYLHSKRIVFRDLKPDNVGFDSNGTPKLLNFGFAVGLPKKSADNPTGLLTGRSGTPRYMAPEVGLNSDTLKIGYGRPVDIYSFGVLLWQLCSKQRPYDCIQTADEFESRVYMGEYRPDIEDCWPTPVQTLMKHCWHQRPKSRPAMKVVKAVLNAMEVEPAQQAQAVEEPRVRKDGRRMRRLTVSFIG</sequence>
<dbReference type="Gene3D" id="3.30.200.20">
    <property type="entry name" value="Phosphorylase Kinase, domain 1"/>
    <property type="match status" value="1"/>
</dbReference>
<evidence type="ECO:0000256" key="1">
    <source>
        <dbReference type="SAM" id="MobiDB-lite"/>
    </source>
</evidence>
<comment type="caution">
    <text evidence="3">The sequence shown here is derived from an EMBL/GenBank/DDBJ whole genome shotgun (WGS) entry which is preliminary data.</text>
</comment>
<feature type="compositionally biased region" description="Basic and acidic residues" evidence="1">
    <location>
        <begin position="78"/>
        <end position="93"/>
    </location>
</feature>
<dbReference type="eggNOG" id="KOG0192">
    <property type="taxonomic scope" value="Eukaryota"/>
</dbReference>
<feature type="compositionally biased region" description="Basic residues" evidence="1">
    <location>
        <begin position="1"/>
        <end position="15"/>
    </location>
</feature>
<proteinExistence type="predicted"/>
<dbReference type="GO" id="GO:0005524">
    <property type="term" value="F:ATP binding"/>
    <property type="evidence" value="ECO:0007669"/>
    <property type="project" value="InterPro"/>
</dbReference>
<dbReference type="OrthoDB" id="48115at2759"/>
<dbReference type="InterPro" id="IPR011009">
    <property type="entry name" value="Kinase-like_dom_sf"/>
</dbReference>
<dbReference type="Gene3D" id="1.10.510.10">
    <property type="entry name" value="Transferase(Phosphotransferase) domain 1"/>
    <property type="match status" value="1"/>
</dbReference>
<feature type="region of interest" description="Disordered" evidence="1">
    <location>
        <begin position="78"/>
        <end position="119"/>
    </location>
</feature>
<feature type="region of interest" description="Disordered" evidence="1">
    <location>
        <begin position="138"/>
        <end position="158"/>
    </location>
</feature>
<dbReference type="InterPro" id="IPR051681">
    <property type="entry name" value="Ser/Thr_Kinases-Pseudokinases"/>
</dbReference>
<dbReference type="SMART" id="SM00220">
    <property type="entry name" value="S_TKc"/>
    <property type="match status" value="1"/>
</dbReference>
<dbReference type="InterPro" id="IPR000719">
    <property type="entry name" value="Prot_kinase_dom"/>
</dbReference>
<protein>
    <recommendedName>
        <fullName evidence="2">Protein kinase domain-containing protein</fullName>
    </recommendedName>
</protein>
<gene>
    <name evidence="3" type="ORF">THAOC_35025</name>
</gene>
<dbReference type="PROSITE" id="PS50011">
    <property type="entry name" value="PROTEIN_KINASE_DOM"/>
    <property type="match status" value="1"/>
</dbReference>
<dbReference type="Pfam" id="PF00069">
    <property type="entry name" value="Pkinase"/>
    <property type="match status" value="1"/>
</dbReference>